<organism evidence="5">
    <name type="scientific">marine sediment metagenome</name>
    <dbReference type="NCBI Taxonomy" id="412755"/>
    <lineage>
        <taxon>unclassified sequences</taxon>
        <taxon>metagenomes</taxon>
        <taxon>ecological metagenomes</taxon>
    </lineage>
</organism>
<dbReference type="InterPro" id="IPR044946">
    <property type="entry name" value="Restrct_endonuc_typeI_TRD_sf"/>
</dbReference>
<keyword evidence="3" id="KW-0238">DNA-binding</keyword>
<dbReference type="SUPFAM" id="SSF116734">
    <property type="entry name" value="DNA methylase specificity domain"/>
    <property type="match status" value="2"/>
</dbReference>
<dbReference type="CDD" id="cd17265">
    <property type="entry name" value="RMtype1_S_Eco4255III-TRD2-CR2_like"/>
    <property type="match status" value="1"/>
</dbReference>
<dbReference type="PANTHER" id="PTHR30408:SF12">
    <property type="entry name" value="TYPE I RESTRICTION ENZYME MJAVIII SPECIFICITY SUBUNIT"/>
    <property type="match status" value="1"/>
</dbReference>
<keyword evidence="5" id="KW-0378">Hydrolase</keyword>
<dbReference type="GO" id="GO:0009307">
    <property type="term" value="P:DNA restriction-modification system"/>
    <property type="evidence" value="ECO:0007669"/>
    <property type="project" value="UniProtKB-KW"/>
</dbReference>
<dbReference type="Gene3D" id="3.90.220.20">
    <property type="entry name" value="DNA methylase specificity domains"/>
    <property type="match status" value="2"/>
</dbReference>
<dbReference type="EMBL" id="AYSL01000001">
    <property type="protein sequence ID" value="KTF08489.1"/>
    <property type="molecule type" value="Genomic_DNA"/>
</dbReference>
<dbReference type="AlphaFoldDB" id="A0A1B6NYJ6"/>
<evidence type="ECO:0000256" key="3">
    <source>
        <dbReference type="ARBA" id="ARBA00023125"/>
    </source>
</evidence>
<evidence type="ECO:0000256" key="1">
    <source>
        <dbReference type="ARBA" id="ARBA00010923"/>
    </source>
</evidence>
<evidence type="ECO:0000256" key="2">
    <source>
        <dbReference type="ARBA" id="ARBA00022747"/>
    </source>
</evidence>
<sequence length="396" mass="44409">MSIRQQTPQIRFSGFNEDWVQKKLVEEVTFFSGLTYTPNNVVDKLGTLVLRSSNVQNGAITLDDNVYVKSEVVNSQNVEVGDSIVVVRNGSRNLIGKHAMITKPMSNTVIGAFMTGIRAPVPSFFNTLLDTQEFHDEVSKNLGATINQITGGMFKAMSFYLPESDEQAAIGNLFQNIDQTIALQRRKHEQTQMLKKSLLGKMFPKKGQKQPEIRLKGFSGDWVEVKLGNVLLIRSMSVDSDDFDVDIELENIESETGIIIGNTSVRTQANSYFARGDVLFGRLRPYLKKWWLADVEGVKSGEIWAFYSELIESEFIYALVQTNAFLNATNVSSGSKMPRADWSSMAKVKVFIPNSKKEQTAIGQFFKQLDDTVSIQAKQLKSLENLKKALLAKMFV</sequence>
<gene>
    <name evidence="5" type="ORF">MGSAQ_000005</name>
</gene>
<comment type="caution">
    <text evidence="5">The sequence shown here is derived from an EMBL/GenBank/DDBJ whole genome shotgun (WGS) entry which is preliminary data.</text>
</comment>
<dbReference type="PANTHER" id="PTHR30408">
    <property type="entry name" value="TYPE-1 RESTRICTION ENZYME ECOKI SPECIFICITY PROTEIN"/>
    <property type="match status" value="1"/>
</dbReference>
<feature type="domain" description="Type I restriction modification DNA specificity" evidence="4">
    <location>
        <begin position="291"/>
        <end position="384"/>
    </location>
</feature>
<feature type="domain" description="Type I restriction modification DNA specificity" evidence="4">
    <location>
        <begin position="16"/>
        <end position="189"/>
    </location>
</feature>
<comment type="similarity">
    <text evidence="1">Belongs to the type-I restriction system S methylase family.</text>
</comment>
<proteinExistence type="inferred from homology"/>
<evidence type="ECO:0000313" key="5">
    <source>
        <dbReference type="EMBL" id="KTF08489.1"/>
    </source>
</evidence>
<dbReference type="GO" id="GO:0004519">
    <property type="term" value="F:endonuclease activity"/>
    <property type="evidence" value="ECO:0007669"/>
    <property type="project" value="UniProtKB-KW"/>
</dbReference>
<evidence type="ECO:0000259" key="4">
    <source>
        <dbReference type="Pfam" id="PF01420"/>
    </source>
</evidence>
<keyword evidence="5" id="KW-0540">Nuclease</keyword>
<dbReference type="Pfam" id="PF01420">
    <property type="entry name" value="Methylase_S"/>
    <property type="match status" value="2"/>
</dbReference>
<dbReference type="InterPro" id="IPR052021">
    <property type="entry name" value="Type-I_RS_S_subunit"/>
</dbReference>
<keyword evidence="5" id="KW-0255">Endonuclease</keyword>
<name>A0A1B6NYJ6_9ZZZZ</name>
<dbReference type="InterPro" id="IPR000055">
    <property type="entry name" value="Restrct_endonuc_typeI_TRD"/>
</dbReference>
<reference evidence="5" key="1">
    <citation type="submission" date="2013-11" db="EMBL/GenBank/DDBJ databases">
        <title>Microbial diversity, functional groups and degradation webs in Northern and Southern Mediterranean and Red Sea marine crude oil polluted sites.</title>
        <authorList>
            <person name="Daffonchio D."/>
            <person name="Mapelli F."/>
            <person name="Ferrer M."/>
            <person name="Richter M."/>
            <person name="Cherif A."/>
            <person name="Malkawi H.I."/>
            <person name="Yakimov M.M."/>
            <person name="Abdel-Fattah Y.R."/>
            <person name="Blaghen M."/>
            <person name="Golyshin P.N."/>
            <person name="Kalogerakis N."/>
            <person name="Boon N."/>
            <person name="Magagnini M."/>
            <person name="Fava F."/>
        </authorList>
    </citation>
    <scope>NUCLEOTIDE SEQUENCE</scope>
</reference>
<accession>A0A1B6NYJ6</accession>
<dbReference type="GO" id="GO:0003677">
    <property type="term" value="F:DNA binding"/>
    <property type="evidence" value="ECO:0007669"/>
    <property type="project" value="UniProtKB-KW"/>
</dbReference>
<protein>
    <submittedName>
        <fullName evidence="5">Restriction endonuclease S subunit</fullName>
    </submittedName>
</protein>
<keyword evidence="2" id="KW-0680">Restriction system</keyword>